<dbReference type="SMART" id="SM00332">
    <property type="entry name" value="PP2Cc"/>
    <property type="match status" value="1"/>
</dbReference>
<dbReference type="SUPFAM" id="SSF81606">
    <property type="entry name" value="PP2C-like"/>
    <property type="match status" value="1"/>
</dbReference>
<dbReference type="SMART" id="SM00331">
    <property type="entry name" value="PP2C_SIG"/>
    <property type="match status" value="1"/>
</dbReference>
<keyword evidence="2" id="KW-0812">Transmembrane</keyword>
<feature type="compositionally biased region" description="Low complexity" evidence="1">
    <location>
        <begin position="414"/>
        <end position="433"/>
    </location>
</feature>
<dbReference type="NCBIfam" id="NF033484">
    <property type="entry name" value="Stp1_PP2C_phos"/>
    <property type="match status" value="1"/>
</dbReference>
<organism evidence="4 5">
    <name type="scientific">Paramicrobacterium humi</name>
    <dbReference type="NCBI Taxonomy" id="640635"/>
    <lineage>
        <taxon>Bacteria</taxon>
        <taxon>Bacillati</taxon>
        <taxon>Actinomycetota</taxon>
        <taxon>Actinomycetes</taxon>
        <taxon>Micrococcales</taxon>
        <taxon>Microbacteriaceae</taxon>
        <taxon>Paramicrobacterium</taxon>
    </lineage>
</organism>
<dbReference type="EMBL" id="FNRY01000001">
    <property type="protein sequence ID" value="SEB53974.1"/>
    <property type="molecule type" value="Genomic_DNA"/>
</dbReference>
<proteinExistence type="predicted"/>
<accession>A0A1H4K617</accession>
<dbReference type="GO" id="GO:0004722">
    <property type="term" value="F:protein serine/threonine phosphatase activity"/>
    <property type="evidence" value="ECO:0007669"/>
    <property type="project" value="InterPro"/>
</dbReference>
<dbReference type="PANTHER" id="PTHR47992">
    <property type="entry name" value="PROTEIN PHOSPHATASE"/>
    <property type="match status" value="1"/>
</dbReference>
<feature type="region of interest" description="Disordered" evidence="1">
    <location>
        <begin position="409"/>
        <end position="439"/>
    </location>
</feature>
<dbReference type="STRING" id="640635.SAMN04489806_1029"/>
<dbReference type="Proteomes" id="UP000199183">
    <property type="component" value="Unassembled WGS sequence"/>
</dbReference>
<dbReference type="Pfam" id="PF00481">
    <property type="entry name" value="PP2C"/>
    <property type="match status" value="1"/>
</dbReference>
<sequence length="439" mass="47083">MPIKANSAAATDVGKIRSNNQDSGYAGEYLFMVADGMGGHAGGDVASAIAAKRIMEADAKYESVEAAQMALQDAVMAANDQLSEAVVEHPELTGMGTTVDALMVVGDEVAIAHIGDSRIYLYRDGELTQITTDHTFVQRLVDSGRITAAEARMHPRRSVLMRVLGDVDTSPELDVFAMTIHDGDRWIICSDGLSDYVDDRDTLQIVSAGQNAQKTADRLVKKTLDNGAPDNVTVVVLDIGAKSSKSEPVIVGSVSQPLAFEVRPSRRTGLIPALRLHTGRVAPLDPSHFEPAADDYLEELIEEDARRARRRRLTWALGIFVVVLALVLGLLGAYSWTQTRYYVGADDDSVVIFQGIQQSVGPFSLSHEYQDTGIPLDGLSFYDRQEVERTISASSLGDARQIVSRLRVDDGSDAGTPAPGETQTPAPTPTGTPTAGGEG</sequence>
<dbReference type="InterPro" id="IPR036457">
    <property type="entry name" value="PPM-type-like_dom_sf"/>
</dbReference>
<keyword evidence="2" id="KW-0472">Membrane</keyword>
<evidence type="ECO:0000313" key="4">
    <source>
        <dbReference type="EMBL" id="SEB53974.1"/>
    </source>
</evidence>
<dbReference type="Gene3D" id="3.60.40.10">
    <property type="entry name" value="PPM-type phosphatase domain"/>
    <property type="match status" value="1"/>
</dbReference>
<evidence type="ECO:0000313" key="5">
    <source>
        <dbReference type="Proteomes" id="UP000199183"/>
    </source>
</evidence>
<dbReference type="RefSeq" id="WP_176980718.1">
    <property type="nucleotide sequence ID" value="NZ_FNRY01000001.1"/>
</dbReference>
<name>A0A1H4K617_9MICO</name>
<dbReference type="InterPro" id="IPR015655">
    <property type="entry name" value="PP2C"/>
</dbReference>
<dbReference type="InterPro" id="IPR001932">
    <property type="entry name" value="PPM-type_phosphatase-like_dom"/>
</dbReference>
<dbReference type="PROSITE" id="PS51746">
    <property type="entry name" value="PPM_2"/>
    <property type="match status" value="1"/>
</dbReference>
<dbReference type="AlphaFoldDB" id="A0A1H4K617"/>
<keyword evidence="2" id="KW-1133">Transmembrane helix</keyword>
<gene>
    <name evidence="4" type="ORF">SAMN04489806_1029</name>
</gene>
<evidence type="ECO:0000259" key="3">
    <source>
        <dbReference type="PROSITE" id="PS51746"/>
    </source>
</evidence>
<keyword evidence="5" id="KW-1185">Reference proteome</keyword>
<protein>
    <submittedName>
        <fullName evidence="4">Protein phosphatase</fullName>
    </submittedName>
</protein>
<feature type="transmembrane region" description="Helical" evidence="2">
    <location>
        <begin position="315"/>
        <end position="336"/>
    </location>
</feature>
<evidence type="ECO:0000256" key="1">
    <source>
        <dbReference type="SAM" id="MobiDB-lite"/>
    </source>
</evidence>
<evidence type="ECO:0000256" key="2">
    <source>
        <dbReference type="SAM" id="Phobius"/>
    </source>
</evidence>
<dbReference type="CDD" id="cd00143">
    <property type="entry name" value="PP2Cc"/>
    <property type="match status" value="1"/>
</dbReference>
<feature type="domain" description="PPM-type phosphatase" evidence="3">
    <location>
        <begin position="6"/>
        <end position="239"/>
    </location>
</feature>
<reference evidence="4 5" key="1">
    <citation type="submission" date="2016-10" db="EMBL/GenBank/DDBJ databases">
        <authorList>
            <person name="de Groot N.N."/>
        </authorList>
    </citation>
    <scope>NUCLEOTIDE SEQUENCE [LARGE SCALE GENOMIC DNA]</scope>
    <source>
        <strain evidence="4 5">DSM 21799</strain>
    </source>
</reference>